<evidence type="ECO:0000256" key="1">
    <source>
        <dbReference type="SAM" id="MobiDB-lite"/>
    </source>
</evidence>
<feature type="non-terminal residue" evidence="2">
    <location>
        <position position="1"/>
    </location>
</feature>
<sequence length="79" mass="8661">VFGLLQTSNTSGSHRPVASSIRGSSVFHSLPVLMAPVGTHHQCERQPQSYTPNSTLAKTKELSKDTRKKNCRPALGWED</sequence>
<dbReference type="EMBL" id="HAEI01003373">
    <property type="protein sequence ID" value="SBR84327.1"/>
    <property type="molecule type" value="Transcribed_RNA"/>
</dbReference>
<reference evidence="2" key="2">
    <citation type="submission" date="2016-06" db="EMBL/GenBank/DDBJ databases">
        <title>The genome of a short-lived fish provides insights into sex chromosome evolution and the genetic control of aging.</title>
        <authorList>
            <person name="Reichwald K."/>
            <person name="Felder M."/>
            <person name="Petzold A."/>
            <person name="Koch P."/>
            <person name="Groth M."/>
            <person name="Platzer M."/>
        </authorList>
    </citation>
    <scope>NUCLEOTIDE SEQUENCE</scope>
    <source>
        <tissue evidence="2">Brain</tissue>
    </source>
</reference>
<feature type="compositionally biased region" description="Polar residues" evidence="1">
    <location>
        <begin position="45"/>
        <end position="57"/>
    </location>
</feature>
<name>A0A1A8PTJ3_9TELE</name>
<feature type="region of interest" description="Disordered" evidence="1">
    <location>
        <begin position="40"/>
        <end position="79"/>
    </location>
</feature>
<feature type="non-terminal residue" evidence="2">
    <location>
        <position position="79"/>
    </location>
</feature>
<accession>A0A1A8PTJ3</accession>
<evidence type="ECO:0000313" key="2">
    <source>
        <dbReference type="EMBL" id="SBR84327.1"/>
    </source>
</evidence>
<gene>
    <name evidence="2" type="primary">Nfu_g_1_026076</name>
</gene>
<protein>
    <submittedName>
        <fullName evidence="2">Uncharacterized protein</fullName>
    </submittedName>
</protein>
<organism evidence="2">
    <name type="scientific">Nothobranchius rachovii</name>
    <name type="common">bluefin notho</name>
    <dbReference type="NCBI Taxonomy" id="451742"/>
    <lineage>
        <taxon>Eukaryota</taxon>
        <taxon>Metazoa</taxon>
        <taxon>Chordata</taxon>
        <taxon>Craniata</taxon>
        <taxon>Vertebrata</taxon>
        <taxon>Euteleostomi</taxon>
        <taxon>Actinopterygii</taxon>
        <taxon>Neopterygii</taxon>
        <taxon>Teleostei</taxon>
        <taxon>Neoteleostei</taxon>
        <taxon>Acanthomorphata</taxon>
        <taxon>Ovalentaria</taxon>
        <taxon>Atherinomorphae</taxon>
        <taxon>Cyprinodontiformes</taxon>
        <taxon>Nothobranchiidae</taxon>
        <taxon>Nothobranchius</taxon>
    </lineage>
</organism>
<dbReference type="AlphaFoldDB" id="A0A1A8PTJ3"/>
<proteinExistence type="predicted"/>
<reference evidence="2" key="1">
    <citation type="submission" date="2016-05" db="EMBL/GenBank/DDBJ databases">
        <authorList>
            <person name="Lavstsen T."/>
            <person name="Jespersen J.S."/>
        </authorList>
    </citation>
    <scope>NUCLEOTIDE SEQUENCE</scope>
    <source>
        <tissue evidence="2">Brain</tissue>
    </source>
</reference>